<dbReference type="Pfam" id="PF16901">
    <property type="entry name" value="DAO_C"/>
    <property type="match status" value="1"/>
</dbReference>
<dbReference type="AlphaFoldDB" id="A0A2N5Y5I3"/>
<dbReference type="InterPro" id="IPR006076">
    <property type="entry name" value="FAD-dep_OxRdtase"/>
</dbReference>
<organism evidence="9 10">
    <name type="scientific">Kineobactrum sediminis</name>
    <dbReference type="NCBI Taxonomy" id="1905677"/>
    <lineage>
        <taxon>Bacteria</taxon>
        <taxon>Pseudomonadati</taxon>
        <taxon>Pseudomonadota</taxon>
        <taxon>Gammaproteobacteria</taxon>
        <taxon>Cellvibrionales</taxon>
        <taxon>Halieaceae</taxon>
        <taxon>Kineobactrum</taxon>
    </lineage>
</organism>
<evidence type="ECO:0000256" key="3">
    <source>
        <dbReference type="ARBA" id="ARBA00022630"/>
    </source>
</evidence>
<dbReference type="PRINTS" id="PR01001">
    <property type="entry name" value="FADG3PDH"/>
</dbReference>
<dbReference type="EMBL" id="PKLZ01000002">
    <property type="protein sequence ID" value="PLW83632.1"/>
    <property type="molecule type" value="Genomic_DNA"/>
</dbReference>
<dbReference type="PANTHER" id="PTHR11985">
    <property type="entry name" value="GLYCEROL-3-PHOSPHATE DEHYDROGENASE"/>
    <property type="match status" value="1"/>
</dbReference>
<dbReference type="Gene3D" id="3.30.9.10">
    <property type="entry name" value="D-Amino Acid Oxidase, subunit A, domain 2"/>
    <property type="match status" value="1"/>
</dbReference>
<dbReference type="InterPro" id="IPR038299">
    <property type="entry name" value="DAO_C_sf"/>
</dbReference>
<dbReference type="Gene3D" id="3.50.50.60">
    <property type="entry name" value="FAD/NAD(P)-binding domain"/>
    <property type="match status" value="1"/>
</dbReference>
<evidence type="ECO:0000259" key="7">
    <source>
        <dbReference type="Pfam" id="PF01266"/>
    </source>
</evidence>
<keyword evidence="3" id="KW-0285">Flavoprotein</keyword>
<evidence type="ECO:0000313" key="10">
    <source>
        <dbReference type="Proteomes" id="UP000234845"/>
    </source>
</evidence>
<feature type="domain" description="FAD dependent oxidoreductase" evidence="7">
    <location>
        <begin position="19"/>
        <end position="338"/>
    </location>
</feature>
<protein>
    <submittedName>
        <fullName evidence="9">FAD-dependent oxidoreductase</fullName>
    </submittedName>
</protein>
<dbReference type="Pfam" id="PF01266">
    <property type="entry name" value="DAO"/>
    <property type="match status" value="1"/>
</dbReference>
<dbReference type="PANTHER" id="PTHR11985:SF15">
    <property type="entry name" value="GLYCEROL-3-PHOSPHATE DEHYDROGENASE, MITOCHONDRIAL"/>
    <property type="match status" value="1"/>
</dbReference>
<dbReference type="OrthoDB" id="9766796at2"/>
<comment type="caution">
    <text evidence="9">The sequence shown here is derived from an EMBL/GenBank/DDBJ whole genome shotgun (WGS) entry which is preliminary data.</text>
</comment>
<evidence type="ECO:0000313" key="9">
    <source>
        <dbReference type="EMBL" id="PLW83632.1"/>
    </source>
</evidence>
<comment type="cofactor">
    <cofactor evidence="1">
        <name>FAD</name>
        <dbReference type="ChEBI" id="CHEBI:57692"/>
    </cofactor>
</comment>
<keyword evidence="6" id="KW-1133">Transmembrane helix</keyword>
<evidence type="ECO:0000259" key="8">
    <source>
        <dbReference type="Pfam" id="PF16901"/>
    </source>
</evidence>
<comment type="similarity">
    <text evidence="2">Belongs to the FAD-dependent glycerol-3-phosphate dehydrogenase family.</text>
</comment>
<evidence type="ECO:0000256" key="2">
    <source>
        <dbReference type="ARBA" id="ARBA00007330"/>
    </source>
</evidence>
<evidence type="ECO:0000256" key="4">
    <source>
        <dbReference type="ARBA" id="ARBA00022827"/>
    </source>
</evidence>
<sequence length="546" mass="61169">MATTLRQTNLTKLAGQEFDVLIIGGGINGAVSAAALAGRGVKVALIERDDFAGGVSSQSSNLAWGGIKYLENYEFLLVNKLCRSRNELMRAYPSTVKEIRFFTTIQKGFRWPPFFIFLGSVLYWIMGRFKTRPPRYISARQLEATEPVINTTNVAGGLEYSDCYLYDNDARFTFGFIRKALDYGCVAANYVAATAMHRENGRWLVQARDATTGDTFTVAAKALVNAAGPWLDALNRDTGITTAHHHLFSKGIHLIVDRVTDNKRVLTFFASDGRLFFLIPMGPRTCVGTTDTQVESPEVGVTDEDRDFVLHNINTLLDMTPPLTRDSIIAERCGVRPLAVRGEGGAADWVQLSRKHAIEVDRERRHLSILGGKLTDCLNVGNEVVTELAKMGISVPEPDACWYGEPPAELREEYLRQARLMKLDDLTDPSSSEPLSERFWRRYGQSAFHLLERIREDRSCARLLIARAEYTRCEMELTAQREMVVTLEDFMRRRSKIELVLRPEEIAAAPGLRRAAEILFGERAEEKLAEYLARPIDLVAAPQPPG</sequence>
<accession>A0A2N5Y5I3</accession>
<dbReference type="InterPro" id="IPR031656">
    <property type="entry name" value="DAO_C"/>
</dbReference>
<dbReference type="Gene3D" id="1.10.8.870">
    <property type="entry name" value="Alpha-glycerophosphate oxidase, cap domain"/>
    <property type="match status" value="1"/>
</dbReference>
<dbReference type="GO" id="GO:0046168">
    <property type="term" value="P:glycerol-3-phosphate catabolic process"/>
    <property type="evidence" value="ECO:0007669"/>
    <property type="project" value="TreeGrafter"/>
</dbReference>
<dbReference type="InterPro" id="IPR036188">
    <property type="entry name" value="FAD/NAD-bd_sf"/>
</dbReference>
<dbReference type="Proteomes" id="UP000234845">
    <property type="component" value="Unassembled WGS sequence"/>
</dbReference>
<evidence type="ECO:0000256" key="6">
    <source>
        <dbReference type="SAM" id="Phobius"/>
    </source>
</evidence>
<keyword evidence="4" id="KW-0274">FAD</keyword>
<dbReference type="GO" id="GO:0004368">
    <property type="term" value="F:glycerol-3-phosphate dehydrogenase (quinone) activity"/>
    <property type="evidence" value="ECO:0007669"/>
    <property type="project" value="InterPro"/>
</dbReference>
<proteinExistence type="inferred from homology"/>
<keyword evidence="5" id="KW-0560">Oxidoreductase</keyword>
<reference evidence="10" key="1">
    <citation type="submission" date="2017-11" db="EMBL/GenBank/DDBJ databases">
        <title>The draft genome sequence of Chromatocurvus sp. F02.</title>
        <authorList>
            <person name="Du Z.-J."/>
            <person name="Chang Y.-Q."/>
        </authorList>
    </citation>
    <scope>NUCLEOTIDE SEQUENCE [LARGE SCALE GENOMIC DNA]</scope>
    <source>
        <strain evidence="10">F02</strain>
    </source>
</reference>
<evidence type="ECO:0000256" key="1">
    <source>
        <dbReference type="ARBA" id="ARBA00001974"/>
    </source>
</evidence>
<keyword evidence="6" id="KW-0812">Transmembrane</keyword>
<feature type="domain" description="Alpha-glycerophosphate oxidase C-terminal" evidence="8">
    <location>
        <begin position="432"/>
        <end position="510"/>
    </location>
</feature>
<keyword evidence="6" id="KW-0472">Membrane</keyword>
<feature type="transmembrane region" description="Helical" evidence="6">
    <location>
        <begin position="109"/>
        <end position="126"/>
    </location>
</feature>
<gene>
    <name evidence="9" type="ORF">CWI75_04585</name>
</gene>
<dbReference type="RefSeq" id="WP_101520313.1">
    <property type="nucleotide sequence ID" value="NZ_PKLZ01000002.1"/>
</dbReference>
<name>A0A2N5Y5I3_9GAMM</name>
<dbReference type="InterPro" id="IPR000447">
    <property type="entry name" value="G3P_DH_FAD-dep"/>
</dbReference>
<dbReference type="SUPFAM" id="SSF51905">
    <property type="entry name" value="FAD/NAD(P)-binding domain"/>
    <property type="match status" value="1"/>
</dbReference>
<evidence type="ECO:0000256" key="5">
    <source>
        <dbReference type="ARBA" id="ARBA00023002"/>
    </source>
</evidence>
<keyword evidence="10" id="KW-1185">Reference proteome</keyword>